<keyword evidence="2" id="KW-1185">Reference proteome</keyword>
<dbReference type="Proteomes" id="UP000027135">
    <property type="component" value="Unassembled WGS sequence"/>
</dbReference>
<dbReference type="EMBL" id="KK852709">
    <property type="protein sequence ID" value="KDR17980.1"/>
    <property type="molecule type" value="Genomic_DNA"/>
</dbReference>
<dbReference type="AlphaFoldDB" id="A0A067R6L7"/>
<organism evidence="1 2">
    <name type="scientific">Zootermopsis nevadensis</name>
    <name type="common">Dampwood termite</name>
    <dbReference type="NCBI Taxonomy" id="136037"/>
    <lineage>
        <taxon>Eukaryota</taxon>
        <taxon>Metazoa</taxon>
        <taxon>Ecdysozoa</taxon>
        <taxon>Arthropoda</taxon>
        <taxon>Hexapoda</taxon>
        <taxon>Insecta</taxon>
        <taxon>Pterygota</taxon>
        <taxon>Neoptera</taxon>
        <taxon>Polyneoptera</taxon>
        <taxon>Dictyoptera</taxon>
        <taxon>Blattodea</taxon>
        <taxon>Blattoidea</taxon>
        <taxon>Termitoidae</taxon>
        <taxon>Termopsidae</taxon>
        <taxon>Zootermopsis</taxon>
    </lineage>
</organism>
<reference evidence="1 2" key="1">
    <citation type="journal article" date="2014" name="Nat. Commun.">
        <title>Molecular traces of alternative social organization in a termite genome.</title>
        <authorList>
            <person name="Terrapon N."/>
            <person name="Li C."/>
            <person name="Robertson H.M."/>
            <person name="Ji L."/>
            <person name="Meng X."/>
            <person name="Booth W."/>
            <person name="Chen Z."/>
            <person name="Childers C.P."/>
            <person name="Glastad K.M."/>
            <person name="Gokhale K."/>
            <person name="Gowin J."/>
            <person name="Gronenberg W."/>
            <person name="Hermansen R.A."/>
            <person name="Hu H."/>
            <person name="Hunt B.G."/>
            <person name="Huylmans A.K."/>
            <person name="Khalil S.M."/>
            <person name="Mitchell R.D."/>
            <person name="Munoz-Torres M.C."/>
            <person name="Mustard J.A."/>
            <person name="Pan H."/>
            <person name="Reese J.T."/>
            <person name="Scharf M.E."/>
            <person name="Sun F."/>
            <person name="Vogel H."/>
            <person name="Xiao J."/>
            <person name="Yang W."/>
            <person name="Yang Z."/>
            <person name="Yang Z."/>
            <person name="Zhou J."/>
            <person name="Zhu J."/>
            <person name="Brent C.S."/>
            <person name="Elsik C.G."/>
            <person name="Goodisman M.A."/>
            <person name="Liberles D.A."/>
            <person name="Roe R.M."/>
            <person name="Vargo E.L."/>
            <person name="Vilcinskas A."/>
            <person name="Wang J."/>
            <person name="Bornberg-Bauer E."/>
            <person name="Korb J."/>
            <person name="Zhang G."/>
            <person name="Liebig J."/>
        </authorList>
    </citation>
    <scope>NUCLEOTIDE SEQUENCE [LARGE SCALE GENOMIC DNA]</scope>
    <source>
        <tissue evidence="1">Whole organism</tissue>
    </source>
</reference>
<gene>
    <name evidence="1" type="ORF">L798_08180</name>
</gene>
<accession>A0A067R6L7</accession>
<name>A0A067R6L7_ZOONE</name>
<evidence type="ECO:0000313" key="1">
    <source>
        <dbReference type="EMBL" id="KDR17980.1"/>
    </source>
</evidence>
<protein>
    <submittedName>
        <fullName evidence="1">Uncharacterized protein</fullName>
    </submittedName>
</protein>
<dbReference type="InParanoid" id="A0A067R6L7"/>
<sequence length="182" mass="20228">MLTDEVHVQSSLSIKEDETEMMNIKLEDFADTHEEEDPLGELPLIKSEHEASITLRKLVPDSYGETCLESSYDDNQIIDIKFEDVGGVIEEEDPLLITSPVITAELEDSINLQKVIPDSYGETCLESSYDDNQIIDIKVEDVGGVIEEEDPLLITSPVITAELEVSCLSIVYSRCISICLST</sequence>
<proteinExistence type="predicted"/>
<evidence type="ECO:0000313" key="2">
    <source>
        <dbReference type="Proteomes" id="UP000027135"/>
    </source>
</evidence>